<feature type="domain" description="Response regulatory" evidence="2">
    <location>
        <begin position="4"/>
        <end position="113"/>
    </location>
</feature>
<comment type="caution">
    <text evidence="3">The sequence shown here is derived from an EMBL/GenBank/DDBJ whole genome shotgun (WGS) entry which is preliminary data.</text>
</comment>
<keyword evidence="4" id="KW-1185">Reference proteome</keyword>
<dbReference type="PROSITE" id="PS50110">
    <property type="entry name" value="RESPONSE_REGULATORY"/>
    <property type="match status" value="1"/>
</dbReference>
<feature type="modified residue" description="4-aspartylphosphate" evidence="1">
    <location>
        <position position="52"/>
    </location>
</feature>
<dbReference type="InterPro" id="IPR001789">
    <property type="entry name" value="Sig_transdc_resp-reg_receiver"/>
</dbReference>
<dbReference type="GO" id="GO:0000160">
    <property type="term" value="P:phosphorelay signal transduction system"/>
    <property type="evidence" value="ECO:0007669"/>
    <property type="project" value="InterPro"/>
</dbReference>
<sequence length="130" mass="13544">MSQTALIVEDEIFVALDLERILTDAGYKVAGIAADSRSAMECAPGCTFAFVDVNLRDGATGPEIARRIAEDYGVKIVFVTANPSQIDTGIEALGYIRKPFSERAILAAAALATGAGQAASEDVIPLGIAL</sequence>
<dbReference type="OrthoDB" id="7060229at2"/>
<proteinExistence type="predicted"/>
<dbReference type="RefSeq" id="WP_042488189.1">
    <property type="nucleotide sequence ID" value="NZ_BBPI01000063.1"/>
</dbReference>
<evidence type="ECO:0000256" key="1">
    <source>
        <dbReference type="PROSITE-ProRule" id="PRU00169"/>
    </source>
</evidence>
<dbReference type="InterPro" id="IPR011006">
    <property type="entry name" value="CheY-like_superfamily"/>
</dbReference>
<dbReference type="Pfam" id="PF00072">
    <property type="entry name" value="Response_reg"/>
    <property type="match status" value="1"/>
</dbReference>
<dbReference type="Gene3D" id="3.40.50.2300">
    <property type="match status" value="1"/>
</dbReference>
<gene>
    <name evidence="3" type="ORF">SP5_063_00260</name>
</gene>
<evidence type="ECO:0000313" key="4">
    <source>
        <dbReference type="Proteomes" id="UP000032305"/>
    </source>
</evidence>
<protein>
    <submittedName>
        <fullName evidence="3">Putative response regulator receiver protein</fullName>
    </submittedName>
</protein>
<accession>A0A0A1W812</accession>
<dbReference type="Proteomes" id="UP000032305">
    <property type="component" value="Unassembled WGS sequence"/>
</dbReference>
<dbReference type="eggNOG" id="COG0784">
    <property type="taxonomic scope" value="Bacteria"/>
</dbReference>
<organism evidence="3 4">
    <name type="scientific">Sphingomonas parapaucimobilis NBRC 15100</name>
    <dbReference type="NCBI Taxonomy" id="1219049"/>
    <lineage>
        <taxon>Bacteria</taxon>
        <taxon>Pseudomonadati</taxon>
        <taxon>Pseudomonadota</taxon>
        <taxon>Alphaproteobacteria</taxon>
        <taxon>Sphingomonadales</taxon>
        <taxon>Sphingomonadaceae</taxon>
        <taxon>Sphingomonas</taxon>
    </lineage>
</organism>
<dbReference type="SMART" id="SM00448">
    <property type="entry name" value="REC"/>
    <property type="match status" value="1"/>
</dbReference>
<name>A0A0A1W812_9SPHN</name>
<evidence type="ECO:0000313" key="3">
    <source>
        <dbReference type="EMBL" id="GAM01453.1"/>
    </source>
</evidence>
<evidence type="ECO:0000259" key="2">
    <source>
        <dbReference type="PROSITE" id="PS50110"/>
    </source>
</evidence>
<keyword evidence="1" id="KW-0597">Phosphoprotein</keyword>
<dbReference type="AlphaFoldDB" id="A0A0A1W812"/>
<dbReference type="SUPFAM" id="SSF52172">
    <property type="entry name" value="CheY-like"/>
    <property type="match status" value="1"/>
</dbReference>
<dbReference type="EMBL" id="BBPI01000063">
    <property type="protein sequence ID" value="GAM01453.1"/>
    <property type="molecule type" value="Genomic_DNA"/>
</dbReference>
<reference evidence="3 4" key="1">
    <citation type="submission" date="2014-11" db="EMBL/GenBank/DDBJ databases">
        <title>Whole genome shotgun sequence of Sphingomonas parapaucimobilis NBRC 15100.</title>
        <authorList>
            <person name="Katano-Makiyama Y."/>
            <person name="Hosoyama A."/>
            <person name="Hashimoto M."/>
            <person name="Hosoyama Y."/>
            <person name="Noguchi M."/>
            <person name="Numata M."/>
            <person name="Tsuchikane K."/>
            <person name="Hirakata S."/>
            <person name="Uohara A."/>
            <person name="Shimodaira J."/>
            <person name="Ohji S."/>
            <person name="Ichikawa N."/>
            <person name="Kimura A."/>
            <person name="Yamazoe A."/>
            <person name="Fujita N."/>
        </authorList>
    </citation>
    <scope>NUCLEOTIDE SEQUENCE [LARGE SCALE GENOMIC DNA]</scope>
    <source>
        <strain evidence="3 4">NBRC 15100</strain>
    </source>
</reference>